<organism evidence="2 3">
    <name type="scientific">Gymnopilus junonius</name>
    <name type="common">Spectacular rustgill mushroom</name>
    <name type="synonym">Gymnopilus spectabilis subsp. junonius</name>
    <dbReference type="NCBI Taxonomy" id="109634"/>
    <lineage>
        <taxon>Eukaryota</taxon>
        <taxon>Fungi</taxon>
        <taxon>Dikarya</taxon>
        <taxon>Basidiomycota</taxon>
        <taxon>Agaricomycotina</taxon>
        <taxon>Agaricomycetes</taxon>
        <taxon>Agaricomycetidae</taxon>
        <taxon>Agaricales</taxon>
        <taxon>Agaricineae</taxon>
        <taxon>Hymenogastraceae</taxon>
        <taxon>Gymnopilus</taxon>
    </lineage>
</organism>
<evidence type="ECO:0000313" key="2">
    <source>
        <dbReference type="EMBL" id="KAF8879759.1"/>
    </source>
</evidence>
<dbReference type="EMBL" id="JADNYJ010000146">
    <property type="protein sequence ID" value="KAF8879759.1"/>
    <property type="molecule type" value="Genomic_DNA"/>
</dbReference>
<accession>A0A9P5NDX7</accession>
<evidence type="ECO:0000313" key="3">
    <source>
        <dbReference type="Proteomes" id="UP000724874"/>
    </source>
</evidence>
<feature type="region of interest" description="Disordered" evidence="1">
    <location>
        <begin position="1"/>
        <end position="27"/>
    </location>
</feature>
<keyword evidence="3" id="KW-1185">Reference proteome</keyword>
<reference evidence="2" key="1">
    <citation type="submission" date="2020-11" db="EMBL/GenBank/DDBJ databases">
        <authorList>
            <consortium name="DOE Joint Genome Institute"/>
            <person name="Ahrendt S."/>
            <person name="Riley R."/>
            <person name="Andreopoulos W."/>
            <person name="LaButti K."/>
            <person name="Pangilinan J."/>
            <person name="Ruiz-duenas F.J."/>
            <person name="Barrasa J.M."/>
            <person name="Sanchez-Garcia M."/>
            <person name="Camarero S."/>
            <person name="Miyauchi S."/>
            <person name="Serrano A."/>
            <person name="Linde D."/>
            <person name="Babiker R."/>
            <person name="Drula E."/>
            <person name="Ayuso-Fernandez I."/>
            <person name="Pacheco R."/>
            <person name="Padilla G."/>
            <person name="Ferreira P."/>
            <person name="Barriuso J."/>
            <person name="Kellner H."/>
            <person name="Castanera R."/>
            <person name="Alfaro M."/>
            <person name="Ramirez L."/>
            <person name="Pisabarro A.G."/>
            <person name="Kuo A."/>
            <person name="Tritt A."/>
            <person name="Lipzen A."/>
            <person name="He G."/>
            <person name="Yan M."/>
            <person name="Ng V."/>
            <person name="Cullen D."/>
            <person name="Martin F."/>
            <person name="Rosso M.-N."/>
            <person name="Henrissat B."/>
            <person name="Hibbett D."/>
            <person name="Martinez A.T."/>
            <person name="Grigoriev I.V."/>
        </authorList>
    </citation>
    <scope>NUCLEOTIDE SEQUENCE</scope>
    <source>
        <strain evidence="2">AH 44721</strain>
    </source>
</reference>
<evidence type="ECO:0000256" key="1">
    <source>
        <dbReference type="SAM" id="MobiDB-lite"/>
    </source>
</evidence>
<comment type="caution">
    <text evidence="2">The sequence shown here is derived from an EMBL/GenBank/DDBJ whole genome shotgun (WGS) entry which is preliminary data.</text>
</comment>
<proteinExistence type="predicted"/>
<name>A0A9P5NDX7_GYMJU</name>
<dbReference type="AlphaFoldDB" id="A0A9P5NDX7"/>
<gene>
    <name evidence="2" type="ORF">CPB84DRAFT_1965897</name>
</gene>
<protein>
    <submittedName>
        <fullName evidence="2">Uncharacterized protein</fullName>
    </submittedName>
</protein>
<dbReference type="Proteomes" id="UP000724874">
    <property type="component" value="Unassembled WGS sequence"/>
</dbReference>
<sequence length="170" mass="18749">MDVNRDEDNASDYEMVPQSYGATPTVGTATTTSPLAAAVPSSSPTSNMLRLSKRGADVSALTASARAHSDTNATTTSVVLSIPLYISTKYKHFLKQLIKRFLGPEELERDFRCWIVLDSSVHYSTQSTGFQSELELSRLLATWLVIMFKMIGLRQWRSYSCKGSDGRGCP</sequence>